<evidence type="ECO:0000256" key="2">
    <source>
        <dbReference type="ARBA" id="ARBA00022741"/>
    </source>
</evidence>
<gene>
    <name evidence="6" type="ORF">BA1DRAFT_00575</name>
</gene>
<dbReference type="InterPro" id="IPR015854">
    <property type="entry name" value="ABC_transpr_LolD-like"/>
</dbReference>
<dbReference type="AlphaFoldDB" id="A0A022PL47"/>
<dbReference type="FunFam" id="3.40.50.300:FF:000032">
    <property type="entry name" value="Export ABC transporter ATP-binding protein"/>
    <property type="match status" value="1"/>
</dbReference>
<dbReference type="InterPro" id="IPR003439">
    <property type="entry name" value="ABC_transporter-like_ATP-bd"/>
</dbReference>
<evidence type="ECO:0000256" key="1">
    <source>
        <dbReference type="ARBA" id="ARBA00022448"/>
    </source>
</evidence>
<dbReference type="InterPro" id="IPR027417">
    <property type="entry name" value="P-loop_NTPase"/>
</dbReference>
<evidence type="ECO:0000259" key="5">
    <source>
        <dbReference type="PROSITE" id="PS50893"/>
    </source>
</evidence>
<comment type="caution">
    <text evidence="6">The sequence shown here is derived from an EMBL/GenBank/DDBJ whole genome shotgun (WGS) entry which is preliminary data.</text>
</comment>
<keyword evidence="2" id="KW-0547">Nucleotide-binding</keyword>
<dbReference type="EMBL" id="JFGV01000006">
    <property type="protein sequence ID" value="EYU16832.1"/>
    <property type="molecule type" value="Genomic_DNA"/>
</dbReference>
<protein>
    <submittedName>
        <fullName evidence="6">ABC-type antimicrobial peptide transport system, ATPase component</fullName>
    </submittedName>
</protein>
<dbReference type="RefSeq" id="WP_235200950.1">
    <property type="nucleotide sequence ID" value="NZ_CAWLTM010000109.1"/>
</dbReference>
<dbReference type="Proteomes" id="UP000023464">
    <property type="component" value="Unassembled WGS sequence"/>
</dbReference>
<reference evidence="6 7" key="1">
    <citation type="submission" date="2014-03" db="EMBL/GenBank/DDBJ databases">
        <title>Draft Genome of Photorhabdus luminescens BA1, an Egyptian Isolate.</title>
        <authorList>
            <person name="Ghazal S."/>
            <person name="Hurst S.G.IV."/>
            <person name="Morris K."/>
            <person name="Thomas K."/>
            <person name="Tisa L.S."/>
        </authorList>
    </citation>
    <scope>NUCLEOTIDE SEQUENCE [LARGE SCALE GENOMIC DNA]</scope>
    <source>
        <strain evidence="6 7">BA1</strain>
    </source>
</reference>
<dbReference type="GO" id="GO:0005886">
    <property type="term" value="C:plasma membrane"/>
    <property type="evidence" value="ECO:0007669"/>
    <property type="project" value="TreeGrafter"/>
</dbReference>
<dbReference type="InterPro" id="IPR003593">
    <property type="entry name" value="AAA+_ATPase"/>
</dbReference>
<dbReference type="CDD" id="cd03255">
    <property type="entry name" value="ABC_MJ0796_LolCDE_FtsE"/>
    <property type="match status" value="1"/>
</dbReference>
<organism evidence="6 7">
    <name type="scientific">Photorhabdus aegyptia</name>
    <dbReference type="NCBI Taxonomy" id="2805098"/>
    <lineage>
        <taxon>Bacteria</taxon>
        <taxon>Pseudomonadati</taxon>
        <taxon>Pseudomonadota</taxon>
        <taxon>Gammaproteobacteria</taxon>
        <taxon>Enterobacterales</taxon>
        <taxon>Morganellaceae</taxon>
        <taxon>Photorhabdus</taxon>
    </lineage>
</organism>
<evidence type="ECO:0000256" key="4">
    <source>
        <dbReference type="ARBA" id="ARBA00038388"/>
    </source>
</evidence>
<dbReference type="PATRIC" id="fig|1393736.3.peg.579"/>
<sequence length="247" mass="27442">MNKSDMTIITSPCQDALIHMENICRSYRMGEKYYPVLDKISFTIMRGQSCAIVGASGSGKSTLLNILGLLDQPTSGYFQFRDVNITNVTPNERAKIRNQEIGFVFQSFNLLPRMQALDNVALPLLYRGYSRSLARQEAKYQLELVGLAGRIYHRPADLSGGQRQRVAIARALVGKPSLILADEPTGNLDSATARDIMALLLSLNREQGVTLVMVTHDETIAKNMQRCLYVNNGRLSETDLWLGSPDA</sequence>
<dbReference type="PROSITE" id="PS00211">
    <property type="entry name" value="ABC_TRANSPORTER_1"/>
    <property type="match status" value="1"/>
</dbReference>
<dbReference type="InterPro" id="IPR017911">
    <property type="entry name" value="MacB-like_ATP-bd"/>
</dbReference>
<dbReference type="PANTHER" id="PTHR24220">
    <property type="entry name" value="IMPORT ATP-BINDING PROTEIN"/>
    <property type="match status" value="1"/>
</dbReference>
<dbReference type="PANTHER" id="PTHR24220:SF86">
    <property type="entry name" value="ABC TRANSPORTER ABCH.1"/>
    <property type="match status" value="1"/>
</dbReference>
<dbReference type="PROSITE" id="PS50893">
    <property type="entry name" value="ABC_TRANSPORTER_2"/>
    <property type="match status" value="1"/>
</dbReference>
<evidence type="ECO:0000313" key="6">
    <source>
        <dbReference type="EMBL" id="EYU16832.1"/>
    </source>
</evidence>
<dbReference type="Pfam" id="PF00005">
    <property type="entry name" value="ABC_tran"/>
    <property type="match status" value="1"/>
</dbReference>
<dbReference type="SUPFAM" id="SSF52540">
    <property type="entry name" value="P-loop containing nucleoside triphosphate hydrolases"/>
    <property type="match status" value="1"/>
</dbReference>
<dbReference type="GO" id="GO:1902495">
    <property type="term" value="C:transmembrane transporter complex"/>
    <property type="evidence" value="ECO:0007669"/>
    <property type="project" value="UniProtKB-ARBA"/>
</dbReference>
<dbReference type="SMART" id="SM00382">
    <property type="entry name" value="AAA"/>
    <property type="match status" value="1"/>
</dbReference>
<dbReference type="GO" id="GO:0005524">
    <property type="term" value="F:ATP binding"/>
    <property type="evidence" value="ECO:0007669"/>
    <property type="project" value="UniProtKB-KW"/>
</dbReference>
<keyword evidence="1" id="KW-0813">Transport</keyword>
<evidence type="ECO:0000256" key="3">
    <source>
        <dbReference type="ARBA" id="ARBA00022840"/>
    </source>
</evidence>
<keyword evidence="7" id="KW-1185">Reference proteome</keyword>
<evidence type="ECO:0000313" key="7">
    <source>
        <dbReference type="Proteomes" id="UP000023464"/>
    </source>
</evidence>
<comment type="similarity">
    <text evidence="4">Belongs to the ABC transporter superfamily. Macrolide exporter (TC 3.A.1.122) family.</text>
</comment>
<dbReference type="GO" id="GO:0016887">
    <property type="term" value="F:ATP hydrolysis activity"/>
    <property type="evidence" value="ECO:0007669"/>
    <property type="project" value="InterPro"/>
</dbReference>
<accession>A0A022PL47</accession>
<feature type="domain" description="ABC transporter" evidence="5">
    <location>
        <begin position="18"/>
        <end position="245"/>
    </location>
</feature>
<dbReference type="Gene3D" id="3.40.50.300">
    <property type="entry name" value="P-loop containing nucleotide triphosphate hydrolases"/>
    <property type="match status" value="1"/>
</dbReference>
<keyword evidence="3" id="KW-0067">ATP-binding</keyword>
<dbReference type="GO" id="GO:0022857">
    <property type="term" value="F:transmembrane transporter activity"/>
    <property type="evidence" value="ECO:0007669"/>
    <property type="project" value="TreeGrafter"/>
</dbReference>
<proteinExistence type="inferred from homology"/>
<dbReference type="InterPro" id="IPR017871">
    <property type="entry name" value="ABC_transporter-like_CS"/>
</dbReference>
<name>A0A022PL47_9GAMM</name>